<evidence type="ECO:0000256" key="6">
    <source>
        <dbReference type="ARBA" id="ARBA00022840"/>
    </source>
</evidence>
<dbReference type="Gene3D" id="1.10.10.10">
    <property type="entry name" value="Winged helix-like DNA-binding domain superfamily/Winged helix DNA-binding domain"/>
    <property type="match status" value="1"/>
</dbReference>
<keyword evidence="2" id="KW-0433">Leucine-rich repeat</keyword>
<dbReference type="InterPro" id="IPR041118">
    <property type="entry name" value="Rx_N"/>
</dbReference>
<keyword evidence="6" id="KW-0067">ATP-binding</keyword>
<dbReference type="InterPro" id="IPR027417">
    <property type="entry name" value="P-loop_NTPase"/>
</dbReference>
<dbReference type="Gene3D" id="3.80.10.10">
    <property type="entry name" value="Ribonuclease Inhibitor"/>
    <property type="match status" value="3"/>
</dbReference>
<keyword evidence="5" id="KW-0611">Plant defense</keyword>
<keyword evidence="3" id="KW-0677">Repeat</keyword>
<dbReference type="Pfam" id="PF23559">
    <property type="entry name" value="WHD_DRP"/>
    <property type="match status" value="1"/>
</dbReference>
<protein>
    <submittedName>
        <fullName evidence="13">Disease resistance RPP13-like protein 1</fullName>
    </submittedName>
</protein>
<feature type="domain" description="NB-ARC" evidence="8">
    <location>
        <begin position="206"/>
        <end position="376"/>
    </location>
</feature>
<evidence type="ECO:0000256" key="2">
    <source>
        <dbReference type="ARBA" id="ARBA00022614"/>
    </source>
</evidence>
<evidence type="ECO:0000256" key="3">
    <source>
        <dbReference type="ARBA" id="ARBA00022737"/>
    </source>
</evidence>
<dbReference type="GO" id="GO:0042742">
    <property type="term" value="P:defense response to bacterium"/>
    <property type="evidence" value="ECO:0007669"/>
    <property type="project" value="UniProtKB-ARBA"/>
</dbReference>
<feature type="region of interest" description="Disordered" evidence="7">
    <location>
        <begin position="173"/>
        <end position="203"/>
    </location>
</feature>
<dbReference type="Gene3D" id="1.20.5.4130">
    <property type="match status" value="1"/>
</dbReference>
<evidence type="ECO:0000259" key="9">
    <source>
        <dbReference type="Pfam" id="PF18052"/>
    </source>
</evidence>
<gene>
    <name evidence="13" type="primary">LOC120265455</name>
</gene>
<dbReference type="FunFam" id="1.10.10.10:FF:000322">
    <property type="entry name" value="Probable disease resistance protein At1g63360"/>
    <property type="match status" value="1"/>
</dbReference>
<dbReference type="PANTHER" id="PTHR36766:SF40">
    <property type="entry name" value="DISEASE RESISTANCE PROTEIN RGA3"/>
    <property type="match status" value="1"/>
</dbReference>
<keyword evidence="4" id="KW-0547">Nucleotide-binding</keyword>
<dbReference type="GO" id="GO:0009626">
    <property type="term" value="P:plant-type hypersensitive response"/>
    <property type="evidence" value="ECO:0007669"/>
    <property type="project" value="UniProtKB-ARBA"/>
</dbReference>
<feature type="domain" description="Disease resistance N-terminal" evidence="9">
    <location>
        <begin position="32"/>
        <end position="102"/>
    </location>
</feature>
<feature type="domain" description="Disease resistance R13L4/SHOC-2-like LRR" evidence="11">
    <location>
        <begin position="677"/>
        <end position="986"/>
    </location>
</feature>
<name>A0AB40BPS5_DIOCR</name>
<evidence type="ECO:0000259" key="11">
    <source>
        <dbReference type="Pfam" id="PF23598"/>
    </source>
</evidence>
<reference evidence="13" key="1">
    <citation type="submission" date="2025-08" db="UniProtKB">
        <authorList>
            <consortium name="RefSeq"/>
        </authorList>
    </citation>
    <scope>IDENTIFICATION</scope>
</reference>
<proteinExistence type="inferred from homology"/>
<dbReference type="AlphaFoldDB" id="A0AB40BPS5"/>
<dbReference type="GeneID" id="120265455"/>
<dbReference type="PRINTS" id="PR00364">
    <property type="entry name" value="DISEASERSIST"/>
</dbReference>
<dbReference type="GO" id="GO:0043531">
    <property type="term" value="F:ADP binding"/>
    <property type="evidence" value="ECO:0007669"/>
    <property type="project" value="InterPro"/>
</dbReference>
<dbReference type="InterPro" id="IPR042197">
    <property type="entry name" value="Apaf_helical"/>
</dbReference>
<dbReference type="InterPro" id="IPR036388">
    <property type="entry name" value="WH-like_DNA-bd_sf"/>
</dbReference>
<dbReference type="GO" id="GO:0005524">
    <property type="term" value="F:ATP binding"/>
    <property type="evidence" value="ECO:0007669"/>
    <property type="project" value="UniProtKB-KW"/>
</dbReference>
<dbReference type="RefSeq" id="XP_039129306.1">
    <property type="nucleotide sequence ID" value="XM_039273372.1"/>
</dbReference>
<evidence type="ECO:0000259" key="10">
    <source>
        <dbReference type="Pfam" id="PF23559"/>
    </source>
</evidence>
<dbReference type="Pfam" id="PF18052">
    <property type="entry name" value="Rx_N"/>
    <property type="match status" value="1"/>
</dbReference>
<evidence type="ECO:0000256" key="1">
    <source>
        <dbReference type="ARBA" id="ARBA00008894"/>
    </source>
</evidence>
<sequence>MAFLSSILQITSRLVTAFRGSPSSSSSSSSSDNQKVIEDELKGLEMILWNIDSVLEDAGRREIRDASVRLWLKELKGIAYDGEDVLDEYEYELLRCQVESRNAAAAAAAAAARISRKRKHVDDEEEEEQVYFSLPSIIPRGPSFPNHMLDRIRKIRERFSDIEKDRNALSLRELGPRRYNSDDDDDSIKPPPPSSSVDESRVFGRDSDKEKLVELLFSDMNCKFSVISIVGIGGLGKTTLAQLIYKDQRVRGYFDLKGWVYVSLHFDVLRLTKLIIETLSGQQSCAFIELDKLQSVLSESVEGKKVLLVLDDIWNEEQSPWQLLQAPFTNADIVRIIVTTRNSSVARVMQTGTSPYKLGLLSEEQSWLLFKLYASADKEPLLQFVDIGKQIVKKCNGLPLAVKALGGILRYEIEESSWWDVLQSDLWELDEAQAEILPALKLSYSRMPSYLKPCFLFCSMYPKAHLFSKGKLIRIWMAQGYIRVKENKIIEDVGENYFNELQQRSYFQLYQNPHMQLSTGNEHEWYVMHDMIQDLAHFISENECLSINISEGQAVRHEISDKVRHLNVMHLSTMDLELAELVSLKEPNYLRTFDCLDIRYIDRSESLLVKFGRLRALDLEFARPQELLSSIGSFKHLRYLFVKNKMRWEALPERVCQLYNLQTLDLKNCMLHEVPSEIGNLINLRCLALSSFSVVQLPESIGNLHNLHTLDLQSCYRLQKLPQGISNLVKLRHLFFPSDAKLPQGIGKLTNLETLEYFRAGKGDSIEKHCGIEELKNLVNIKGKLCISELGKLVSVGSVIAGNLKTKSKLKGLQLNWGYLQHPYKDNLCSEELNFSVLERLEPHHDLLSLKIEGYKGLDYPAWLGDPSFTRLTSIDFDFCKQIQDFPWLTARLPSLTKLYFNEIKIMKSVAHEGQEVSFPSLEVLSFSHMREWDNWSSVMDKDFPKLKRLTIQACPKICELPSFQSLVNLTLAYCEKLRSVTVHEDATCRSRLSTLHVYDCAQLTSLVGLKCLNSLSELVIETCSELRFQPDDCLPVLPKYVKICDRNGPKHWCDEHGFHYKQFCSFDLHPKDEADEA</sequence>
<dbReference type="Pfam" id="PF23598">
    <property type="entry name" value="LRR_14"/>
    <property type="match status" value="1"/>
</dbReference>
<dbReference type="InterPro" id="IPR058922">
    <property type="entry name" value="WHD_DRP"/>
</dbReference>
<dbReference type="Gene3D" id="3.40.50.300">
    <property type="entry name" value="P-loop containing nucleotide triphosphate hydrolases"/>
    <property type="match status" value="1"/>
</dbReference>
<evidence type="ECO:0000256" key="7">
    <source>
        <dbReference type="SAM" id="MobiDB-lite"/>
    </source>
</evidence>
<dbReference type="Gene3D" id="1.10.8.430">
    <property type="entry name" value="Helical domain of apoptotic protease-activating factors"/>
    <property type="match status" value="1"/>
</dbReference>
<dbReference type="InterPro" id="IPR002182">
    <property type="entry name" value="NB-ARC"/>
</dbReference>
<dbReference type="InterPro" id="IPR055414">
    <property type="entry name" value="LRR_R13L4/SHOC2-like"/>
</dbReference>
<feature type="domain" description="Disease resistance protein winged helix" evidence="10">
    <location>
        <begin position="460"/>
        <end position="536"/>
    </location>
</feature>
<dbReference type="SUPFAM" id="SSF52058">
    <property type="entry name" value="L domain-like"/>
    <property type="match status" value="1"/>
</dbReference>
<dbReference type="PANTHER" id="PTHR36766">
    <property type="entry name" value="PLANT BROAD-SPECTRUM MILDEW RESISTANCE PROTEIN RPW8"/>
    <property type="match status" value="1"/>
</dbReference>
<organism evidence="12 13">
    <name type="scientific">Dioscorea cayennensis subsp. rotundata</name>
    <name type="common">White Guinea yam</name>
    <name type="synonym">Dioscorea rotundata</name>
    <dbReference type="NCBI Taxonomy" id="55577"/>
    <lineage>
        <taxon>Eukaryota</taxon>
        <taxon>Viridiplantae</taxon>
        <taxon>Streptophyta</taxon>
        <taxon>Embryophyta</taxon>
        <taxon>Tracheophyta</taxon>
        <taxon>Spermatophyta</taxon>
        <taxon>Magnoliopsida</taxon>
        <taxon>Liliopsida</taxon>
        <taxon>Dioscoreales</taxon>
        <taxon>Dioscoreaceae</taxon>
        <taxon>Dioscorea</taxon>
    </lineage>
</organism>
<dbReference type="SUPFAM" id="SSF52540">
    <property type="entry name" value="P-loop containing nucleoside triphosphate hydrolases"/>
    <property type="match status" value="1"/>
</dbReference>
<evidence type="ECO:0000313" key="13">
    <source>
        <dbReference type="RefSeq" id="XP_039129306.1"/>
    </source>
</evidence>
<dbReference type="Proteomes" id="UP001515500">
    <property type="component" value="Chromosome 7"/>
</dbReference>
<evidence type="ECO:0000256" key="5">
    <source>
        <dbReference type="ARBA" id="ARBA00022821"/>
    </source>
</evidence>
<dbReference type="InterPro" id="IPR032675">
    <property type="entry name" value="LRR_dom_sf"/>
</dbReference>
<keyword evidence="12" id="KW-1185">Reference proteome</keyword>
<accession>A0AB40BPS5</accession>
<comment type="similarity">
    <text evidence="1">Belongs to the disease resistance NB-LRR family.</text>
</comment>
<evidence type="ECO:0000259" key="8">
    <source>
        <dbReference type="Pfam" id="PF00931"/>
    </source>
</evidence>
<dbReference type="GO" id="GO:0002758">
    <property type="term" value="P:innate immune response-activating signaling pathway"/>
    <property type="evidence" value="ECO:0007669"/>
    <property type="project" value="UniProtKB-ARBA"/>
</dbReference>
<dbReference type="Pfam" id="PF00931">
    <property type="entry name" value="NB-ARC"/>
    <property type="match status" value="1"/>
</dbReference>
<evidence type="ECO:0000256" key="4">
    <source>
        <dbReference type="ARBA" id="ARBA00022741"/>
    </source>
</evidence>
<evidence type="ECO:0000313" key="12">
    <source>
        <dbReference type="Proteomes" id="UP001515500"/>
    </source>
</evidence>